<accession>A0A1I9LJG2</accession>
<proteinExistence type="predicted"/>
<gene>
    <name evidence="1" type="ORF">vBEcoSP32_37</name>
</gene>
<organism evidence="1 2">
    <name type="scientific">Stx converting phage vB_EcoS_P32</name>
    <dbReference type="NCBI Taxonomy" id="1792288"/>
    <lineage>
        <taxon>Viruses</taxon>
        <taxon>Duplodnaviria</taxon>
        <taxon>Heunggongvirae</taxon>
        <taxon>Uroviricota</taxon>
        <taxon>Caudoviricetes</taxon>
        <taxon>Sepvirinae</taxon>
        <taxon>Traversvirus</taxon>
        <taxon>Traversvirus tv933W</taxon>
    </lineage>
</organism>
<evidence type="ECO:0000313" key="1">
    <source>
        <dbReference type="EMBL" id="ANJ65693.1"/>
    </source>
</evidence>
<reference evidence="1 2" key="1">
    <citation type="submission" date="2015-12" db="EMBL/GenBank/DDBJ databases">
        <title>Interplays between Shiga toxin-converting bacteriophages: plausible roles of RNA polyadenylation, oop RNA and the exo-xis region.</title>
        <authorList>
            <person name="Gasior T."/>
            <person name="Los J.M."/>
            <person name="Nowicki D."/>
            <person name="Licznerska K."/>
            <person name="Dydecka A."/>
            <person name="Bloch S."/>
            <person name="Topka G."/>
            <person name="Los M."/>
            <person name="Wrobel B."/>
            <person name="Nejman-Falenczyk B."/>
            <person name="Szalewska-Palasz A."/>
            <person name="Wegrzyn G."/>
            <person name="Wegrzyn A."/>
        </authorList>
    </citation>
    <scope>NUCLEOTIDE SEQUENCE [LARGE SCALE GENOMIC DNA]</scope>
</reference>
<sequence length="51" mass="5503">MIQTSNSNPPSGGFFVQILQSKFTSFTALLLTIDNLTNPASAGFFIAEFSM</sequence>
<evidence type="ECO:0000313" key="2">
    <source>
        <dbReference type="Proteomes" id="UP000225218"/>
    </source>
</evidence>
<name>A0A1I9LJG2_9CAUD</name>
<protein>
    <submittedName>
        <fullName evidence="1">Putitave protein</fullName>
    </submittedName>
</protein>
<dbReference type="Proteomes" id="UP000225218">
    <property type="component" value="Segment"/>
</dbReference>
<dbReference type="EMBL" id="KU238068">
    <property type="protein sequence ID" value="ANJ65693.1"/>
    <property type="molecule type" value="Genomic_DNA"/>
</dbReference>